<evidence type="ECO:0000256" key="3">
    <source>
        <dbReference type="ARBA" id="ARBA00023004"/>
    </source>
</evidence>
<dbReference type="SUPFAM" id="SSF51905">
    <property type="entry name" value="FAD/NAD(P)-binding domain"/>
    <property type="match status" value="1"/>
</dbReference>
<dbReference type="GO" id="GO:0004497">
    <property type="term" value="F:monooxygenase activity"/>
    <property type="evidence" value="ECO:0007669"/>
    <property type="project" value="UniProtKB-ARBA"/>
</dbReference>
<dbReference type="PROSITE" id="PS51296">
    <property type="entry name" value="RIESKE"/>
    <property type="match status" value="1"/>
</dbReference>
<comment type="caution">
    <text evidence="6">The sequence shown here is derived from an EMBL/GenBank/DDBJ whole genome shotgun (WGS) entry which is preliminary data.</text>
</comment>
<keyword evidence="1" id="KW-0001">2Fe-2S</keyword>
<dbReference type="InterPro" id="IPR036188">
    <property type="entry name" value="FAD/NAD-bd_sf"/>
</dbReference>
<dbReference type="InterPro" id="IPR006076">
    <property type="entry name" value="FAD-dep_OxRdtase"/>
</dbReference>
<evidence type="ECO:0000313" key="6">
    <source>
        <dbReference type="EMBL" id="TDK25879.1"/>
    </source>
</evidence>
<evidence type="ECO:0000313" key="7">
    <source>
        <dbReference type="Proteomes" id="UP000295411"/>
    </source>
</evidence>
<sequence length="494" mass="52163">MRSLWLDTAPEIPAEPFSPGAGFDSVVVGGGLTGMTTALLLARAGHKVAVLEARRAGAVTTGNTTAKLSLLQGTGLSRITSHHDAELARAYVTGNREGQSWILRFCDENGVGYERRDAVNYAVTDSGAKSLDAEHEACTQAGLGTELGNASTLPFPVRRTLRLADQAQFHPLEVLAALASELRRHGGRLFEGVRVQGASTPKSGGVELTTDAGAVTARNVVLATGIPILDRGGYFAVLKPQRSYCIALEVTDRVPPEMYLSVDTPTRSLRTARVGGRDYLIVGGNGHKVGHHSNTQGLVDDLTRWAREYFPTARPAYSWSAQDYQPAAAVPYVGKVPAGGGHIYAATGYNKWGMTNAVAASLALSAKILGGHMPWADTLYRTRVTPVDALSTARVNAEVGLEMLTGWVSGLAKTAPASPPEGQGVVVREGRSPIGVCTVDGVEHRVSAVCPHLRGIVSWNTAERTWDCPLHGSRFAADGTVLEGPSTSNLGSGI</sequence>
<dbReference type="Gene3D" id="3.50.50.60">
    <property type="entry name" value="FAD/NAD(P)-binding domain"/>
    <property type="match status" value="1"/>
</dbReference>
<evidence type="ECO:0000256" key="4">
    <source>
        <dbReference type="ARBA" id="ARBA00023014"/>
    </source>
</evidence>
<dbReference type="SUPFAM" id="SSF50022">
    <property type="entry name" value="ISP domain"/>
    <property type="match status" value="1"/>
</dbReference>
<proteinExistence type="predicted"/>
<dbReference type="InterPro" id="IPR017941">
    <property type="entry name" value="Rieske_2Fe-2S"/>
</dbReference>
<evidence type="ECO:0000256" key="1">
    <source>
        <dbReference type="ARBA" id="ARBA00022714"/>
    </source>
</evidence>
<evidence type="ECO:0000256" key="2">
    <source>
        <dbReference type="ARBA" id="ARBA00022723"/>
    </source>
</evidence>
<feature type="domain" description="Rieske" evidence="5">
    <location>
        <begin position="411"/>
        <end position="494"/>
    </location>
</feature>
<dbReference type="GO" id="GO:0046872">
    <property type="term" value="F:metal ion binding"/>
    <property type="evidence" value="ECO:0007669"/>
    <property type="project" value="UniProtKB-KW"/>
</dbReference>
<reference evidence="6 7" key="1">
    <citation type="submission" date="2019-03" db="EMBL/GenBank/DDBJ databases">
        <title>Arthrobacter sp. nov., an bacterium isolated from biocrust in Mu Us Desert.</title>
        <authorList>
            <person name="Lixiong L."/>
        </authorList>
    </citation>
    <scope>NUCLEOTIDE SEQUENCE [LARGE SCALE GENOMIC DNA]</scope>
    <source>
        <strain evidence="6 7">SLN-3</strain>
    </source>
</reference>
<protein>
    <submittedName>
        <fullName evidence="6">FAD-dependent oxidoreductase</fullName>
    </submittedName>
</protein>
<dbReference type="GO" id="GO:0051537">
    <property type="term" value="F:2 iron, 2 sulfur cluster binding"/>
    <property type="evidence" value="ECO:0007669"/>
    <property type="project" value="UniProtKB-KW"/>
</dbReference>
<dbReference type="PANTHER" id="PTHR13847">
    <property type="entry name" value="SARCOSINE DEHYDROGENASE-RELATED"/>
    <property type="match status" value="1"/>
</dbReference>
<dbReference type="AlphaFoldDB" id="A0A4V3AM79"/>
<keyword evidence="7" id="KW-1185">Reference proteome</keyword>
<name>A0A4V3AM79_9MICC</name>
<dbReference type="InterPro" id="IPR036922">
    <property type="entry name" value="Rieske_2Fe-2S_sf"/>
</dbReference>
<gene>
    <name evidence="6" type="ORF">E2F48_08295</name>
</gene>
<keyword evidence="2" id="KW-0479">Metal-binding</keyword>
<organism evidence="6 7">
    <name type="scientific">Arthrobacter crusticola</name>
    <dbReference type="NCBI Taxonomy" id="2547960"/>
    <lineage>
        <taxon>Bacteria</taxon>
        <taxon>Bacillati</taxon>
        <taxon>Actinomycetota</taxon>
        <taxon>Actinomycetes</taxon>
        <taxon>Micrococcales</taxon>
        <taxon>Micrococcaceae</taxon>
        <taxon>Arthrobacter</taxon>
    </lineage>
</organism>
<dbReference type="EMBL" id="SMTK01000003">
    <property type="protein sequence ID" value="TDK25879.1"/>
    <property type="molecule type" value="Genomic_DNA"/>
</dbReference>
<dbReference type="OrthoDB" id="9767869at2"/>
<dbReference type="GO" id="GO:0016705">
    <property type="term" value="F:oxidoreductase activity, acting on paired donors, with incorporation or reduction of molecular oxygen"/>
    <property type="evidence" value="ECO:0007669"/>
    <property type="project" value="UniProtKB-ARBA"/>
</dbReference>
<dbReference type="Gene3D" id="3.30.9.10">
    <property type="entry name" value="D-Amino Acid Oxidase, subunit A, domain 2"/>
    <property type="match status" value="1"/>
</dbReference>
<accession>A0A4V3AM79</accession>
<dbReference type="Proteomes" id="UP000295411">
    <property type="component" value="Unassembled WGS sequence"/>
</dbReference>
<dbReference type="PANTHER" id="PTHR13847:SF274">
    <property type="entry name" value="RIESKE 2FE-2S IRON-SULFUR PROTEIN YHFW-RELATED"/>
    <property type="match status" value="1"/>
</dbReference>
<dbReference type="Pfam" id="PF01266">
    <property type="entry name" value="DAO"/>
    <property type="match status" value="1"/>
</dbReference>
<evidence type="ECO:0000259" key="5">
    <source>
        <dbReference type="PROSITE" id="PS51296"/>
    </source>
</evidence>
<dbReference type="Pfam" id="PF00355">
    <property type="entry name" value="Rieske"/>
    <property type="match status" value="1"/>
</dbReference>
<keyword evidence="3" id="KW-0408">Iron</keyword>
<dbReference type="Gene3D" id="2.102.10.10">
    <property type="entry name" value="Rieske [2Fe-2S] iron-sulphur domain"/>
    <property type="match status" value="1"/>
</dbReference>
<dbReference type="GO" id="GO:0005737">
    <property type="term" value="C:cytoplasm"/>
    <property type="evidence" value="ECO:0007669"/>
    <property type="project" value="TreeGrafter"/>
</dbReference>
<keyword evidence="4" id="KW-0411">Iron-sulfur</keyword>